<dbReference type="EMBL" id="QPFP01000132">
    <property type="protein sequence ID" value="TEB20739.1"/>
    <property type="molecule type" value="Genomic_DNA"/>
</dbReference>
<name>A0A4Y7SFU3_COPMI</name>
<reference evidence="4 5" key="1">
    <citation type="journal article" date="2019" name="Nat. Ecol. Evol.">
        <title>Megaphylogeny resolves global patterns of mushroom evolution.</title>
        <authorList>
            <person name="Varga T."/>
            <person name="Krizsan K."/>
            <person name="Foldi C."/>
            <person name="Dima B."/>
            <person name="Sanchez-Garcia M."/>
            <person name="Sanchez-Ramirez S."/>
            <person name="Szollosi G.J."/>
            <person name="Szarkandi J.G."/>
            <person name="Papp V."/>
            <person name="Albert L."/>
            <person name="Andreopoulos W."/>
            <person name="Angelini C."/>
            <person name="Antonin V."/>
            <person name="Barry K.W."/>
            <person name="Bougher N.L."/>
            <person name="Buchanan P."/>
            <person name="Buyck B."/>
            <person name="Bense V."/>
            <person name="Catcheside P."/>
            <person name="Chovatia M."/>
            <person name="Cooper J."/>
            <person name="Damon W."/>
            <person name="Desjardin D."/>
            <person name="Finy P."/>
            <person name="Geml J."/>
            <person name="Haridas S."/>
            <person name="Hughes K."/>
            <person name="Justo A."/>
            <person name="Karasinski D."/>
            <person name="Kautmanova I."/>
            <person name="Kiss B."/>
            <person name="Kocsube S."/>
            <person name="Kotiranta H."/>
            <person name="LaButti K.M."/>
            <person name="Lechner B.E."/>
            <person name="Liimatainen K."/>
            <person name="Lipzen A."/>
            <person name="Lukacs Z."/>
            <person name="Mihaltcheva S."/>
            <person name="Morgado L.N."/>
            <person name="Niskanen T."/>
            <person name="Noordeloos M.E."/>
            <person name="Ohm R.A."/>
            <person name="Ortiz-Santana B."/>
            <person name="Ovrebo C."/>
            <person name="Racz N."/>
            <person name="Riley R."/>
            <person name="Savchenko A."/>
            <person name="Shiryaev A."/>
            <person name="Soop K."/>
            <person name="Spirin V."/>
            <person name="Szebenyi C."/>
            <person name="Tomsovsky M."/>
            <person name="Tulloss R.E."/>
            <person name="Uehling J."/>
            <person name="Grigoriev I.V."/>
            <person name="Vagvolgyi C."/>
            <person name="Papp T."/>
            <person name="Martin F.M."/>
            <person name="Miettinen O."/>
            <person name="Hibbett D.S."/>
            <person name="Nagy L.G."/>
        </authorList>
    </citation>
    <scope>NUCLEOTIDE SEQUENCE [LARGE SCALE GENOMIC DNA]</scope>
    <source>
        <strain evidence="4 5">FP101781</strain>
    </source>
</reference>
<dbReference type="InterPro" id="IPR050523">
    <property type="entry name" value="AKR_Detox_Biosynth"/>
</dbReference>
<accession>A0A4Y7SFU3</accession>
<protein>
    <submittedName>
        <fullName evidence="4">Aldo/keto reductase</fullName>
    </submittedName>
</protein>
<dbReference type="InterPro" id="IPR036812">
    <property type="entry name" value="NAD(P)_OxRdtase_dom_sf"/>
</dbReference>
<dbReference type="InterPro" id="IPR023210">
    <property type="entry name" value="NADP_OxRdtase_dom"/>
</dbReference>
<organism evidence="4 5">
    <name type="scientific">Coprinellus micaceus</name>
    <name type="common">Glistening ink-cap mushroom</name>
    <name type="synonym">Coprinus micaceus</name>
    <dbReference type="NCBI Taxonomy" id="71717"/>
    <lineage>
        <taxon>Eukaryota</taxon>
        <taxon>Fungi</taxon>
        <taxon>Dikarya</taxon>
        <taxon>Basidiomycota</taxon>
        <taxon>Agaricomycotina</taxon>
        <taxon>Agaricomycetes</taxon>
        <taxon>Agaricomycetidae</taxon>
        <taxon>Agaricales</taxon>
        <taxon>Agaricineae</taxon>
        <taxon>Psathyrellaceae</taxon>
        <taxon>Coprinellus</taxon>
    </lineage>
</organism>
<proteinExistence type="inferred from homology"/>
<evidence type="ECO:0000313" key="4">
    <source>
        <dbReference type="EMBL" id="TEB20739.1"/>
    </source>
</evidence>
<sequence length="401" mass="45272">MWGQVSSAFTSTIEPSHYASRHIITSRFNRNPWIPRSPHPAPVGRSGLRRCLIGRFSGRMSSRVYRLGHLRQLSSRAGVHVSPFQLGGMSIGESPWAQVGMGNMTKESSFKLLDTFWEQGGNFIDTAGNYQDGTSEKFIRRVGEQRGIRDHLVLATKYSSNRWLENHSVKRAAHTGNSAKSLRNSVEASLKDLRTTYIDILYVHWWDWDTSVYEIMDALHTYVQRGVVLYLGISDTPAWVVARANEYARRTGKTPFSIYQTAYSIMERSAEREILPLIRDEGTPIQVGEKGRLMPWQTQWERTPEEKKVCDALEKVAIAYVMHKAPFVFPIIGGRKPEQIVANIEALDIALSDDQIAFLDTAKPLDLGFPNYMIGDGTSYPQGLIWSTLAKTPRAGPIRPN</sequence>
<dbReference type="Pfam" id="PF00248">
    <property type="entry name" value="Aldo_ket_red"/>
    <property type="match status" value="2"/>
</dbReference>
<evidence type="ECO:0000313" key="5">
    <source>
        <dbReference type="Proteomes" id="UP000298030"/>
    </source>
</evidence>
<dbReference type="PANTHER" id="PTHR43364">
    <property type="entry name" value="NADH-SPECIFIC METHYLGLYOXAL REDUCTASE-RELATED"/>
    <property type="match status" value="1"/>
</dbReference>
<dbReference type="STRING" id="71717.A0A4Y7SFU3"/>
<dbReference type="PANTHER" id="PTHR43364:SF7">
    <property type="entry name" value="NADP-DEPENDENT OXIDOREDUCTASE DOMAIN-CONTAINING PROTEIN-RELATED"/>
    <property type="match status" value="1"/>
</dbReference>
<feature type="domain" description="NADP-dependent oxidoreductase" evidence="3">
    <location>
        <begin position="85"/>
        <end position="285"/>
    </location>
</feature>
<comment type="similarity">
    <text evidence="2">Belongs to the aldo/keto reductase family. Aldo/keto reductase 2 subfamily.</text>
</comment>
<comment type="caution">
    <text evidence="4">The sequence shown here is derived from an EMBL/GenBank/DDBJ whole genome shotgun (WGS) entry which is preliminary data.</text>
</comment>
<evidence type="ECO:0000256" key="2">
    <source>
        <dbReference type="ARBA" id="ARBA00038157"/>
    </source>
</evidence>
<dbReference type="SUPFAM" id="SSF51430">
    <property type="entry name" value="NAD(P)-linked oxidoreductase"/>
    <property type="match status" value="1"/>
</dbReference>
<keyword evidence="1" id="KW-0521">NADP</keyword>
<evidence type="ECO:0000256" key="1">
    <source>
        <dbReference type="ARBA" id="ARBA00022857"/>
    </source>
</evidence>
<dbReference type="OrthoDB" id="48988at2759"/>
<dbReference type="Gene3D" id="3.20.20.100">
    <property type="entry name" value="NADP-dependent oxidoreductase domain"/>
    <property type="match status" value="1"/>
</dbReference>
<dbReference type="AlphaFoldDB" id="A0A4Y7SFU3"/>
<feature type="domain" description="NADP-dependent oxidoreductase" evidence="3">
    <location>
        <begin position="312"/>
        <end position="361"/>
    </location>
</feature>
<keyword evidence="5" id="KW-1185">Reference proteome</keyword>
<dbReference type="Proteomes" id="UP000298030">
    <property type="component" value="Unassembled WGS sequence"/>
</dbReference>
<evidence type="ECO:0000259" key="3">
    <source>
        <dbReference type="Pfam" id="PF00248"/>
    </source>
</evidence>
<gene>
    <name evidence="4" type="ORF">FA13DRAFT_1742664</name>
</gene>